<sequence>MNPNPTCKVVIFPRKPFPMSLMILSDQFNKANGKNILLKYYFIIPSNSEATFMEFLNKYFEERDTVEFVERFFHDQDCSCFQKGEWVKKVGTLNENDDFNEQYHSSYKKTSVLNSSLFFNALSYEETTDFEANISQNYIQLLVQRREFVKIGSTNFKVTLDFTEFPNGDTFSVFAFHALVDHEWIEEILNLDSHQPLIGVEIKPARSKMIEYLYRHQRDVYMQLMKTNDIPNDIQYYSRDHCLSKGYHCNSKITLWIDRCRGTVPNVSTLAKNLGIKPNMFLAFLKERHVNCRIALIFKHYMKYSSKTKQVACSLNSRNDDEKKEFISDSFTVTDAFEKKLVQFPTINTYSVCIIYGFPVVEIETKTPNQLEKEFEREINTGWVRVLEEQKKTTLYLRSCK</sequence>
<evidence type="ECO:0000313" key="2">
    <source>
        <dbReference type="Proteomes" id="UP000816034"/>
    </source>
</evidence>
<dbReference type="RefSeq" id="XP_044544249.1">
    <property type="nucleotide sequence ID" value="XM_044685583.1"/>
</dbReference>
<dbReference type="GeneID" id="68102533"/>
<reference evidence="1 2" key="1">
    <citation type="journal article" date="2018" name="BMC Genomics">
        <title>The genome of Naegleria lovaniensis, the basis for a comparative approach to unravel pathogenicity factors of the human pathogenic amoeba N. fowleri.</title>
        <authorList>
            <person name="Liechti N."/>
            <person name="Schurch N."/>
            <person name="Bruggmann R."/>
            <person name="Wittwer M."/>
        </authorList>
    </citation>
    <scope>NUCLEOTIDE SEQUENCE [LARGE SCALE GENOMIC DNA]</scope>
    <source>
        <strain evidence="1 2">ATCC 30569</strain>
    </source>
</reference>
<name>A0AA88GCI2_NAELO</name>
<dbReference type="EMBL" id="PYSW02000040">
    <property type="protein sequence ID" value="KAG2375075.1"/>
    <property type="molecule type" value="Genomic_DNA"/>
</dbReference>
<evidence type="ECO:0000313" key="1">
    <source>
        <dbReference type="EMBL" id="KAG2375075.1"/>
    </source>
</evidence>
<accession>A0AA88GCI2</accession>
<keyword evidence="2" id="KW-1185">Reference proteome</keyword>
<proteinExistence type="predicted"/>
<dbReference type="AlphaFoldDB" id="A0AA88GCI2"/>
<dbReference type="Proteomes" id="UP000816034">
    <property type="component" value="Unassembled WGS sequence"/>
</dbReference>
<comment type="caution">
    <text evidence="1">The sequence shown here is derived from an EMBL/GenBank/DDBJ whole genome shotgun (WGS) entry which is preliminary data.</text>
</comment>
<protein>
    <submittedName>
        <fullName evidence="1">Uncharacterized protein</fullName>
    </submittedName>
</protein>
<gene>
    <name evidence="1" type="ORF">C9374_010079</name>
</gene>
<organism evidence="1 2">
    <name type="scientific">Naegleria lovaniensis</name>
    <name type="common">Amoeba</name>
    <dbReference type="NCBI Taxonomy" id="51637"/>
    <lineage>
        <taxon>Eukaryota</taxon>
        <taxon>Discoba</taxon>
        <taxon>Heterolobosea</taxon>
        <taxon>Tetramitia</taxon>
        <taxon>Eutetramitia</taxon>
        <taxon>Vahlkampfiidae</taxon>
        <taxon>Naegleria</taxon>
    </lineage>
</organism>